<evidence type="ECO:0000313" key="3">
    <source>
        <dbReference type="EMBL" id="MCU7379549.1"/>
    </source>
</evidence>
<dbReference type="InterPro" id="IPR008964">
    <property type="entry name" value="Invasin/intimin_cell_adhesion"/>
</dbReference>
<protein>
    <submittedName>
        <fullName evidence="3">Ig-like domain-containing protein</fullName>
    </submittedName>
</protein>
<reference evidence="3" key="1">
    <citation type="submission" date="2022-09" db="EMBL/GenBank/DDBJ databases">
        <title>Culturomic study of gut microbiota in children with autism spectrum disorder.</title>
        <authorList>
            <person name="Efimov B.A."/>
            <person name="Chaplin A.V."/>
            <person name="Sokolova S.R."/>
            <person name="Pikina A.P."/>
            <person name="Korzhanova M."/>
            <person name="Belova V."/>
            <person name="Korostin D."/>
        </authorList>
    </citation>
    <scope>NUCLEOTIDE SEQUENCE</scope>
    <source>
        <strain evidence="3">ASD5510</strain>
    </source>
</reference>
<feature type="chain" id="PRO_5039917894" evidence="1">
    <location>
        <begin position="25"/>
        <end position="349"/>
    </location>
</feature>
<dbReference type="InterPro" id="IPR003343">
    <property type="entry name" value="Big_2"/>
</dbReference>
<name>A0A9J6QTS7_9FIRM</name>
<feature type="domain" description="BIG2" evidence="2">
    <location>
        <begin position="107"/>
        <end position="181"/>
    </location>
</feature>
<dbReference type="EMBL" id="JAOSHN010000006">
    <property type="protein sequence ID" value="MCU7379549.1"/>
    <property type="molecule type" value="Genomic_DNA"/>
</dbReference>
<dbReference type="SMART" id="SM00635">
    <property type="entry name" value="BID_2"/>
    <property type="match status" value="2"/>
</dbReference>
<dbReference type="Gene3D" id="2.60.40.1080">
    <property type="match status" value="2"/>
</dbReference>
<dbReference type="SUPFAM" id="SSF49373">
    <property type="entry name" value="Invasin/intimin cell-adhesion fragments"/>
    <property type="match status" value="2"/>
</dbReference>
<gene>
    <name evidence="3" type="ORF">OBO34_14475</name>
</gene>
<comment type="caution">
    <text evidence="3">The sequence shown here is derived from an EMBL/GenBank/DDBJ whole genome shotgun (WGS) entry which is preliminary data.</text>
</comment>
<evidence type="ECO:0000256" key="1">
    <source>
        <dbReference type="SAM" id="SignalP"/>
    </source>
</evidence>
<sequence>MKRLCKIIALSMALFVGCAFTVPAATGTLESHAASKVKISKKKATIVKGKTLQLKMKGTKKKVKWTSSKKKVATVNKKGKVTAKKAGKTVITAKIGNKKYKCKITVKNPTVNLNKTKVTAKTGASIKLKATTNGKSKRIKWKSSNSKIASVTSKGIVYANRVGTATITATANGVSARCKVTVTAAVDPVGSRTNPANPRNGVTVQDTFGTMYFKLTSVLRGENAINKLNAMGEWGEYDQEEYNEHPGTTLTLFIYDVKAVSGYNTYPLSGSDIIHPMNLYNGSCNATINAIDAKYLNNGYESKDRALLELYGGASSDMYMALYVPNNITSFSNVIYDNNFNPYWVKYSF</sequence>
<evidence type="ECO:0000259" key="2">
    <source>
        <dbReference type="SMART" id="SM00635"/>
    </source>
</evidence>
<feature type="domain" description="BIG2" evidence="2">
    <location>
        <begin position="33"/>
        <end position="105"/>
    </location>
</feature>
<proteinExistence type="predicted"/>
<accession>A0A9J6QTS7</accession>
<keyword evidence="1" id="KW-0732">Signal</keyword>
<dbReference type="RefSeq" id="WP_269478599.1">
    <property type="nucleotide sequence ID" value="NZ_JAOSHN010000006.1"/>
</dbReference>
<dbReference type="Pfam" id="PF02368">
    <property type="entry name" value="Big_2"/>
    <property type="match status" value="2"/>
</dbReference>
<keyword evidence="4" id="KW-1185">Reference proteome</keyword>
<feature type="signal peptide" evidence="1">
    <location>
        <begin position="1"/>
        <end position="24"/>
    </location>
</feature>
<dbReference type="Proteomes" id="UP001065549">
    <property type="component" value="Unassembled WGS sequence"/>
</dbReference>
<dbReference type="PROSITE" id="PS51257">
    <property type="entry name" value="PROKAR_LIPOPROTEIN"/>
    <property type="match status" value="1"/>
</dbReference>
<dbReference type="AlphaFoldDB" id="A0A9J6QTS7"/>
<evidence type="ECO:0000313" key="4">
    <source>
        <dbReference type="Proteomes" id="UP001065549"/>
    </source>
</evidence>
<organism evidence="3 4">
    <name type="scientific">Hominibacterium faecale</name>
    <dbReference type="NCBI Taxonomy" id="2839743"/>
    <lineage>
        <taxon>Bacteria</taxon>
        <taxon>Bacillati</taxon>
        <taxon>Bacillota</taxon>
        <taxon>Clostridia</taxon>
        <taxon>Peptostreptococcales</taxon>
        <taxon>Anaerovoracaceae</taxon>
        <taxon>Hominibacterium</taxon>
    </lineage>
</organism>